<reference evidence="4" key="1">
    <citation type="submission" date="2006-01" db="EMBL/GenBank/DDBJ databases">
        <title>Complete sequence of Novosphingobium aromaticivorans DSM 12444.</title>
        <authorList>
            <consortium name="US DOE Joint Genome Institute"/>
            <person name="Copeland A."/>
            <person name="Lucas S."/>
            <person name="Lapidus A."/>
            <person name="Barry K."/>
            <person name="Detter J.C."/>
            <person name="Glavina T."/>
            <person name="Hammon N."/>
            <person name="Israni S."/>
            <person name="Pitluck S."/>
            <person name="Chain P."/>
            <person name="Malfatti S."/>
            <person name="Shin M."/>
            <person name="Vergez L."/>
            <person name="Schmutz J."/>
            <person name="Larimer F."/>
            <person name="Land M."/>
            <person name="Kyrpides N."/>
            <person name="Ivanova N."/>
            <person name="Fredrickson J."/>
            <person name="Balkwill D."/>
            <person name="Romine M.F."/>
            <person name="Richardson P."/>
        </authorList>
    </citation>
    <scope>NUCLEOTIDE SEQUENCE [LARGE SCALE GENOMIC DNA]</scope>
    <source>
        <strain evidence="4">ATCC 700278 / DSM 12444 / CCUG 56034 / CIP 105152 / NBRC 16084 / F199</strain>
    </source>
</reference>
<feature type="domain" description="RES" evidence="2">
    <location>
        <begin position="160"/>
        <end position="289"/>
    </location>
</feature>
<protein>
    <recommendedName>
        <fullName evidence="2">RES domain-containing protein</fullName>
    </recommendedName>
</protein>
<dbReference type="KEGG" id="nar:Saro_2207"/>
<dbReference type="Proteomes" id="UP000009134">
    <property type="component" value="Chromosome"/>
</dbReference>
<name>Q2G678_NOVAD</name>
<accession>Q2G678</accession>
<sequence length="323" mass="35798">MEGRRPGARLARWSRSALQPHGHPQGASDNLLGGGPWLWMDQGSQRRVRWIQRSRGDARGRTHRHHAGASLPRRRTWRLVSGAADIAVSRVEWKGAVRIIRSAFPPIDLFEDIADPADWPLLISAEQKTNPRIMATIGNLDLVPVDRRVGGNGASYLMAPFTHVSTDRPSRFTDGSYGVLYVGDRFETALFETIHHHARFMARTKEPPGWTSQFREIVMSVDADLHDLRSAAAEPTPMLDPESYAASQALAANLRGAESDGIVYPSIRHPGGECVALFYPDCASNPLQGRHLDYHWDGERVDLVRDAGSGAVFRIVDLPPDPV</sequence>
<gene>
    <name evidence="3" type="ordered locus">Saro_2207</name>
</gene>
<dbReference type="AlphaFoldDB" id="Q2G678"/>
<organism evidence="3 4">
    <name type="scientific">Novosphingobium aromaticivorans (strain ATCC 700278 / DSM 12444 / CCUG 56034 / CIP 105152 / NBRC 16084 / F199)</name>
    <dbReference type="NCBI Taxonomy" id="279238"/>
    <lineage>
        <taxon>Bacteria</taxon>
        <taxon>Pseudomonadati</taxon>
        <taxon>Pseudomonadota</taxon>
        <taxon>Alphaproteobacteria</taxon>
        <taxon>Sphingomonadales</taxon>
        <taxon>Sphingomonadaceae</taxon>
        <taxon>Novosphingobium</taxon>
    </lineage>
</organism>
<dbReference type="SMART" id="SM00953">
    <property type="entry name" value="RES"/>
    <property type="match status" value="1"/>
</dbReference>
<proteinExistence type="predicted"/>
<dbReference type="eggNOG" id="COG5654">
    <property type="taxonomic scope" value="Bacteria"/>
</dbReference>
<evidence type="ECO:0000313" key="3">
    <source>
        <dbReference type="EMBL" id="ABD26645.1"/>
    </source>
</evidence>
<dbReference type="STRING" id="279238.Saro_2207"/>
<dbReference type="HOGENOM" id="CLU_074555_1_0_5"/>
<keyword evidence="4" id="KW-1185">Reference proteome</keyword>
<dbReference type="InterPro" id="IPR014914">
    <property type="entry name" value="RES_dom"/>
</dbReference>
<feature type="region of interest" description="Disordered" evidence="1">
    <location>
        <begin position="15"/>
        <end position="34"/>
    </location>
</feature>
<evidence type="ECO:0000313" key="4">
    <source>
        <dbReference type="Proteomes" id="UP000009134"/>
    </source>
</evidence>
<dbReference type="Pfam" id="PF08808">
    <property type="entry name" value="RES"/>
    <property type="match status" value="1"/>
</dbReference>
<dbReference type="EMBL" id="CP000248">
    <property type="protein sequence ID" value="ABD26645.1"/>
    <property type="molecule type" value="Genomic_DNA"/>
</dbReference>
<evidence type="ECO:0000256" key="1">
    <source>
        <dbReference type="SAM" id="MobiDB-lite"/>
    </source>
</evidence>
<evidence type="ECO:0000259" key="2">
    <source>
        <dbReference type="SMART" id="SM00953"/>
    </source>
</evidence>